<dbReference type="PROSITE" id="PS51257">
    <property type="entry name" value="PROKAR_LIPOPROTEIN"/>
    <property type="match status" value="1"/>
</dbReference>
<organism evidence="1 2">
    <name type="scientific">Niallia nealsonii</name>
    <dbReference type="NCBI Taxonomy" id="115979"/>
    <lineage>
        <taxon>Bacteria</taxon>
        <taxon>Bacillati</taxon>
        <taxon>Bacillota</taxon>
        <taxon>Bacilli</taxon>
        <taxon>Bacillales</taxon>
        <taxon>Bacillaceae</taxon>
        <taxon>Niallia</taxon>
    </lineage>
</organism>
<sequence>MKNKKKLVYFLFILSFLLAGCEKEYSSISRWALLKTVDPKPITIGGNESSSDQQVVEEIKKETSSTDGIYDVAVVKGAKNIIVAYKVEHMHRFRMKSIEKELKNKLKKNFPDEIFTVSSDFKIFLETVRLYDRVEHNQYSEKEANKRIKQIIALKKELT</sequence>
<evidence type="ECO:0000313" key="1">
    <source>
        <dbReference type="EMBL" id="PKG25564.1"/>
    </source>
</evidence>
<dbReference type="AlphaFoldDB" id="A0A2N0Z7T9"/>
<protein>
    <submittedName>
        <fullName evidence="1">Sporulation protein</fullName>
    </submittedName>
</protein>
<evidence type="ECO:0000313" key="2">
    <source>
        <dbReference type="Proteomes" id="UP000233375"/>
    </source>
</evidence>
<dbReference type="EMBL" id="PISE01000003">
    <property type="protein sequence ID" value="PKG25564.1"/>
    <property type="molecule type" value="Genomic_DNA"/>
</dbReference>
<reference evidence="1 2" key="1">
    <citation type="journal article" date="2003" name="Int. J. Syst. Evol. Microbiol.">
        <title>Bacillus nealsonii sp. nov., isolated from a spacecraft-assembly facility, whose spores are gamma-radiation resistant.</title>
        <authorList>
            <person name="Venkateswaran K."/>
            <person name="Kempf M."/>
            <person name="Chen F."/>
            <person name="Satomi M."/>
            <person name="Nicholson W."/>
            <person name="Kern R."/>
        </authorList>
    </citation>
    <scope>NUCLEOTIDE SEQUENCE [LARGE SCALE GENOMIC DNA]</scope>
    <source>
        <strain evidence="1 2">FO-92</strain>
    </source>
</reference>
<keyword evidence="2" id="KW-1185">Reference proteome</keyword>
<accession>A0A2N0Z7T9</accession>
<dbReference type="Proteomes" id="UP000233375">
    <property type="component" value="Unassembled WGS sequence"/>
</dbReference>
<name>A0A2N0Z7T9_9BACI</name>
<dbReference type="OrthoDB" id="2969307at2"/>
<gene>
    <name evidence="1" type="ORF">CWS01_01600</name>
</gene>
<proteinExistence type="predicted"/>
<dbReference type="RefSeq" id="WP_101175288.1">
    <property type="nucleotide sequence ID" value="NZ_PISE01000003.1"/>
</dbReference>
<comment type="caution">
    <text evidence="1">The sequence shown here is derived from an EMBL/GenBank/DDBJ whole genome shotgun (WGS) entry which is preliminary data.</text>
</comment>